<protein>
    <recommendedName>
        <fullName evidence="13">HMCN</fullName>
    </recommendedName>
</protein>
<dbReference type="InterPro" id="IPR007110">
    <property type="entry name" value="Ig-like_dom"/>
</dbReference>
<dbReference type="InterPro" id="IPR013783">
    <property type="entry name" value="Ig-like_fold"/>
</dbReference>
<name>A0A6J8BSE7_MYTCO</name>
<feature type="domain" description="Ig-like" evidence="9">
    <location>
        <begin position="460"/>
        <end position="542"/>
    </location>
</feature>
<dbReference type="PROSITE" id="PS50853">
    <property type="entry name" value="FN3"/>
    <property type="match status" value="1"/>
</dbReference>
<dbReference type="GO" id="GO:0005911">
    <property type="term" value="C:cell-cell junction"/>
    <property type="evidence" value="ECO:0007669"/>
    <property type="project" value="TreeGrafter"/>
</dbReference>
<keyword evidence="4" id="KW-1015">Disulfide bond</keyword>
<dbReference type="Pfam" id="PF07679">
    <property type="entry name" value="I-set"/>
    <property type="match status" value="1"/>
</dbReference>
<dbReference type="CDD" id="cd00063">
    <property type="entry name" value="FN3"/>
    <property type="match status" value="1"/>
</dbReference>
<evidence type="ECO:0000256" key="2">
    <source>
        <dbReference type="ARBA" id="ARBA00022737"/>
    </source>
</evidence>
<keyword evidence="2" id="KW-0677">Repeat</keyword>
<dbReference type="GO" id="GO:0005886">
    <property type="term" value="C:plasma membrane"/>
    <property type="evidence" value="ECO:0007669"/>
    <property type="project" value="TreeGrafter"/>
</dbReference>
<dbReference type="PANTHER" id="PTHR11640">
    <property type="entry name" value="NEPHRIN"/>
    <property type="match status" value="1"/>
</dbReference>
<dbReference type="GO" id="GO:0050839">
    <property type="term" value="F:cell adhesion molecule binding"/>
    <property type="evidence" value="ECO:0007669"/>
    <property type="project" value="TreeGrafter"/>
</dbReference>
<evidence type="ECO:0000256" key="6">
    <source>
        <dbReference type="ARBA" id="ARBA00023319"/>
    </source>
</evidence>
<dbReference type="InterPro" id="IPR013162">
    <property type="entry name" value="CD80_C2-set"/>
</dbReference>
<dbReference type="AlphaFoldDB" id="A0A6J8BSE7"/>
<dbReference type="Pfam" id="PF00041">
    <property type="entry name" value="fn3"/>
    <property type="match status" value="1"/>
</dbReference>
<sequence>MEVSGTSNSLRCFSLYLFLTVILSQDSLSPGPIVYLISGSNVTFTCTTSKNWNFTYFYDYGLMEDNFARVIYRRNSTICRSLFIDSQLGADKYTALPCYVGQPVSIMIRYINSSYHNKTIACRLDQGELISTTVKIREMLTSPEMDPNGIRNIEDGTSVNFKCTAKSIPKSSIEWYISGSKLNGSVTTFNPTENTVVSTINYLTRKDDFNKILFCSANDSFTAMNSSSATLNIEYVPTVHVDPDYNPYILYEGQQNVTLTCVVDDANPADGITFHWTNRVGIASNQTIMVANVSSKHSGEYRCKAENKIGNSSVSSKLLKVQYAAMIENISNIIVVEGANLQLYPTVDANPAPLSIWWTRHNDANFRFHDFPDVHMEPEYNPYILYQNQQNVVLTCVTDDANPAYIIAYQWKSPKGTANSQNITITTVNKFHSGQYSCSATNIAGTSNVSTKQIDVHYGPQLTNIINHYDIIEGDNFIVSPMVDSNPVGKLIWWTRQNDANFRYNSSVLKINKINRTSSDNYTCCVINTITPSGMAEMNRTTQKTFYVNVQFKPFADYSIPYSPLHMRAKEGSILLITVTITANPTPKIEWKFQAEADFGSCNLSTLLSNTTTNGFRTSSFITFDSVQISNFGDYTFTAKNSAGFFVRRFFVTEEVDAIPPSLEYVVCKSTTAIVMWKLIVNGDSSLEYYIQYAENGKNMKSEKLHQDYTNQLMSYTVNGLNPNRKYTFSILAVNLMTESISRTVECLTDVSCTGQEMSELQNEYTGMFVAGIAMLIVGLLIVTAVTGFVVRNSFKNNACESTTSDEHINEQISNPAITNEDNTSYFESRPPQERRIDSENLTNVNTYEDMPTLSKVEDPIEKDSIHPTKTNAYEDMGTKSKVEEPIKMDSIHHTKTNAYEDMGTKLKVKQPLKKTTEKNVIDSNINIYESMKEQACAKTSTVDPLRELNVMNPSDSRTGLYESMKMSAEDNTQTSDLGREIKVGNTSGNNNQLSETVKTPIQEAATSPENKIVDMYTSFVNIRNK</sequence>
<evidence type="ECO:0000256" key="4">
    <source>
        <dbReference type="ARBA" id="ARBA00023157"/>
    </source>
</evidence>
<evidence type="ECO:0008006" key="13">
    <source>
        <dbReference type="Google" id="ProtNLM"/>
    </source>
</evidence>
<evidence type="ECO:0000256" key="1">
    <source>
        <dbReference type="ARBA" id="ARBA00004479"/>
    </source>
</evidence>
<dbReference type="SMART" id="SM00060">
    <property type="entry name" value="FN3"/>
    <property type="match status" value="1"/>
</dbReference>
<dbReference type="InterPro" id="IPR013098">
    <property type="entry name" value="Ig_I-set"/>
</dbReference>
<keyword evidence="8" id="KW-0732">Signal</keyword>
<dbReference type="PANTHER" id="PTHR11640:SF31">
    <property type="entry name" value="IRREGULAR CHIASM C-ROUGHEST PROTEIN-RELATED"/>
    <property type="match status" value="1"/>
</dbReference>
<evidence type="ECO:0000259" key="9">
    <source>
        <dbReference type="PROSITE" id="PS50835"/>
    </source>
</evidence>
<dbReference type="OrthoDB" id="6139589at2759"/>
<reference evidence="11 12" key="1">
    <citation type="submission" date="2020-06" db="EMBL/GenBank/DDBJ databases">
        <authorList>
            <person name="Li R."/>
            <person name="Bekaert M."/>
        </authorList>
    </citation>
    <scope>NUCLEOTIDE SEQUENCE [LARGE SCALE GENOMIC DNA]</scope>
    <source>
        <strain evidence="12">wild</strain>
    </source>
</reference>
<dbReference type="SUPFAM" id="SSF48726">
    <property type="entry name" value="Immunoglobulin"/>
    <property type="match status" value="4"/>
</dbReference>
<dbReference type="GO" id="GO:0098609">
    <property type="term" value="P:cell-cell adhesion"/>
    <property type="evidence" value="ECO:0007669"/>
    <property type="project" value="TreeGrafter"/>
</dbReference>
<feature type="domain" description="Ig-like" evidence="9">
    <location>
        <begin position="372"/>
        <end position="455"/>
    </location>
</feature>
<dbReference type="CDD" id="cd00096">
    <property type="entry name" value="Ig"/>
    <property type="match status" value="2"/>
</dbReference>
<dbReference type="InterPro" id="IPR051275">
    <property type="entry name" value="Cell_adhesion_signaling"/>
</dbReference>
<dbReference type="InterPro" id="IPR003598">
    <property type="entry name" value="Ig_sub2"/>
</dbReference>
<evidence type="ECO:0000313" key="11">
    <source>
        <dbReference type="EMBL" id="CAC5385649.1"/>
    </source>
</evidence>
<keyword evidence="7" id="KW-0812">Transmembrane</keyword>
<keyword evidence="7" id="KW-1133">Transmembrane helix</keyword>
<dbReference type="SMART" id="SM00408">
    <property type="entry name" value="IGc2"/>
    <property type="match status" value="3"/>
</dbReference>
<feature type="domain" description="Ig-like" evidence="9">
    <location>
        <begin position="143"/>
        <end position="232"/>
    </location>
</feature>
<organism evidence="11 12">
    <name type="scientific">Mytilus coruscus</name>
    <name type="common">Sea mussel</name>
    <dbReference type="NCBI Taxonomy" id="42192"/>
    <lineage>
        <taxon>Eukaryota</taxon>
        <taxon>Metazoa</taxon>
        <taxon>Spiralia</taxon>
        <taxon>Lophotrochozoa</taxon>
        <taxon>Mollusca</taxon>
        <taxon>Bivalvia</taxon>
        <taxon>Autobranchia</taxon>
        <taxon>Pteriomorphia</taxon>
        <taxon>Mytilida</taxon>
        <taxon>Mytiloidea</taxon>
        <taxon>Mytilidae</taxon>
        <taxon>Mytilinae</taxon>
        <taxon>Mytilus</taxon>
    </lineage>
</organism>
<accession>A0A6J8BSE7</accession>
<dbReference type="InterPro" id="IPR013151">
    <property type="entry name" value="Immunoglobulin_dom"/>
</dbReference>
<dbReference type="Proteomes" id="UP000507470">
    <property type="component" value="Unassembled WGS sequence"/>
</dbReference>
<keyword evidence="5" id="KW-0325">Glycoprotein</keyword>
<keyword evidence="12" id="KW-1185">Reference proteome</keyword>
<proteinExistence type="predicted"/>
<evidence type="ECO:0000256" key="3">
    <source>
        <dbReference type="ARBA" id="ARBA00023136"/>
    </source>
</evidence>
<evidence type="ECO:0000313" key="12">
    <source>
        <dbReference type="Proteomes" id="UP000507470"/>
    </source>
</evidence>
<evidence type="ECO:0000256" key="7">
    <source>
        <dbReference type="SAM" id="Phobius"/>
    </source>
</evidence>
<feature type="domain" description="Fibronectin type-III" evidence="10">
    <location>
        <begin position="659"/>
        <end position="757"/>
    </location>
</feature>
<dbReference type="PROSITE" id="PS50835">
    <property type="entry name" value="IG_LIKE"/>
    <property type="match status" value="4"/>
</dbReference>
<dbReference type="InterPro" id="IPR036116">
    <property type="entry name" value="FN3_sf"/>
</dbReference>
<keyword evidence="6" id="KW-0393">Immunoglobulin domain</keyword>
<feature type="chain" id="PRO_5026738792" description="HMCN" evidence="8">
    <location>
        <begin position="25"/>
        <end position="1026"/>
    </location>
</feature>
<dbReference type="InterPro" id="IPR003599">
    <property type="entry name" value="Ig_sub"/>
</dbReference>
<dbReference type="SMART" id="SM00409">
    <property type="entry name" value="IG"/>
    <property type="match status" value="5"/>
</dbReference>
<feature type="domain" description="Ig-like" evidence="9">
    <location>
        <begin position="237"/>
        <end position="315"/>
    </location>
</feature>
<keyword evidence="3 7" id="KW-0472">Membrane</keyword>
<evidence type="ECO:0000256" key="5">
    <source>
        <dbReference type="ARBA" id="ARBA00023180"/>
    </source>
</evidence>
<feature type="signal peptide" evidence="8">
    <location>
        <begin position="1"/>
        <end position="24"/>
    </location>
</feature>
<comment type="subcellular location">
    <subcellularLocation>
        <location evidence="1">Membrane</location>
        <topology evidence="1">Single-pass type I membrane protein</topology>
    </subcellularLocation>
</comment>
<evidence type="ECO:0000259" key="10">
    <source>
        <dbReference type="PROSITE" id="PS50853"/>
    </source>
</evidence>
<dbReference type="Pfam" id="PF00047">
    <property type="entry name" value="ig"/>
    <property type="match status" value="1"/>
</dbReference>
<dbReference type="InterPro" id="IPR003961">
    <property type="entry name" value="FN3_dom"/>
</dbReference>
<dbReference type="InterPro" id="IPR036179">
    <property type="entry name" value="Ig-like_dom_sf"/>
</dbReference>
<evidence type="ECO:0000256" key="8">
    <source>
        <dbReference type="SAM" id="SignalP"/>
    </source>
</evidence>
<dbReference type="EMBL" id="CACVKT020003742">
    <property type="protein sequence ID" value="CAC5385649.1"/>
    <property type="molecule type" value="Genomic_DNA"/>
</dbReference>
<dbReference type="Gene3D" id="2.60.40.10">
    <property type="entry name" value="Immunoglobulins"/>
    <property type="match status" value="6"/>
</dbReference>
<dbReference type="SUPFAM" id="SSF49265">
    <property type="entry name" value="Fibronectin type III"/>
    <property type="match status" value="1"/>
</dbReference>
<dbReference type="Pfam" id="PF08205">
    <property type="entry name" value="C2-set_2"/>
    <property type="match status" value="1"/>
</dbReference>
<gene>
    <name evidence="11" type="ORF">MCOR_21161</name>
</gene>
<feature type="transmembrane region" description="Helical" evidence="7">
    <location>
        <begin position="768"/>
        <end position="791"/>
    </location>
</feature>